<dbReference type="KEGG" id="mmt:Metme_4120"/>
<accession>G0A153</accession>
<sequence>MRYNYHGFSFDQRVPTSSSIPTSESVMPENISNNALILALLSLNGEIAIQNDYLESGEIPEEEVENEQEVLEDLEQAFMEFVDVYKARARNDQSLPSLEELLAGEE</sequence>
<dbReference type="Gene3D" id="1.10.287.2500">
    <property type="match status" value="1"/>
</dbReference>
<reference evidence="2 3" key="1">
    <citation type="journal article" date="2011" name="J. Bacteriol.">
        <title>Complete Genome Sequence of the Aerobic Marine Methanotroph Methylomonas methanica MC09.</title>
        <authorList>
            <person name="Boden R."/>
            <person name="Cunliffe M."/>
            <person name="Scanlan J."/>
            <person name="Moussard H."/>
            <person name="Kits K.D."/>
            <person name="Klotz M.G."/>
            <person name="Jetten M.S."/>
            <person name="Vuilleumier S."/>
            <person name="Han J."/>
            <person name="Peters L."/>
            <person name="Mikhailova N."/>
            <person name="Teshima H."/>
            <person name="Tapia R."/>
            <person name="Kyrpides N."/>
            <person name="Ivanova N."/>
            <person name="Pagani I."/>
            <person name="Cheng J.F."/>
            <person name="Goodwin L."/>
            <person name="Han C."/>
            <person name="Hauser L."/>
            <person name="Land M.L."/>
            <person name="Lapidus A."/>
            <person name="Lucas S."/>
            <person name="Pitluck S."/>
            <person name="Woyke T."/>
            <person name="Stein L."/>
            <person name="Murrell J.C."/>
        </authorList>
    </citation>
    <scope>NUCLEOTIDE SEQUENCE [LARGE SCALE GENOMIC DNA]</scope>
    <source>
        <strain evidence="2 3">MC09</strain>
    </source>
</reference>
<dbReference type="eggNOG" id="ENOG5031N2G">
    <property type="taxonomic scope" value="Bacteria"/>
</dbReference>
<keyword evidence="3" id="KW-1185">Reference proteome</keyword>
<name>G0A153_METMM</name>
<evidence type="ECO:0000313" key="2">
    <source>
        <dbReference type="EMBL" id="AEG02473.1"/>
    </source>
</evidence>
<reference key="2">
    <citation type="submission" date="2011-05" db="EMBL/GenBank/DDBJ databases">
        <title>Complete genome sequence of the aerobic marine methanotroph Methylomonas methanica MC09.</title>
        <authorList>
            <person name="Boden R."/>
            <person name="Cunliffe M."/>
            <person name="Scanlan J."/>
            <person name="Moussard H."/>
            <person name="Kits K.D."/>
            <person name="Klotz M."/>
            <person name="Jetten M."/>
            <person name="Vuilleumier S."/>
            <person name="Han J."/>
            <person name="Peters L."/>
            <person name="Mikhailova N."/>
            <person name="Teshima H."/>
            <person name="Tapia R."/>
            <person name="Kyrpides N."/>
            <person name="Ivanova N."/>
            <person name="Pagani I."/>
            <person name="Cheng J.-F."/>
            <person name="Goodwin L."/>
            <person name="Han C."/>
            <person name="Hauser L."/>
            <person name="Land M."/>
            <person name="Lapidus A."/>
            <person name="Lucas S."/>
            <person name="Pitluck S."/>
            <person name="Woyke T."/>
            <person name="Stein L.Y."/>
            <person name="Murrell C."/>
        </authorList>
    </citation>
    <scope>NUCLEOTIDE SEQUENCE</scope>
    <source>
        <strain>MC09</strain>
    </source>
</reference>
<dbReference type="STRING" id="857087.Metme_4120"/>
<protein>
    <submittedName>
        <fullName evidence="2">Uncharacterized protein</fullName>
    </submittedName>
</protein>
<feature type="region of interest" description="Disordered" evidence="1">
    <location>
        <begin position="1"/>
        <end position="26"/>
    </location>
</feature>
<feature type="compositionally biased region" description="Polar residues" evidence="1">
    <location>
        <begin position="14"/>
        <end position="25"/>
    </location>
</feature>
<organism evidence="2 3">
    <name type="scientific">Methylomonas methanica (strain DSM 25384 / MC09)</name>
    <dbReference type="NCBI Taxonomy" id="857087"/>
    <lineage>
        <taxon>Bacteria</taxon>
        <taxon>Pseudomonadati</taxon>
        <taxon>Pseudomonadota</taxon>
        <taxon>Gammaproteobacteria</taxon>
        <taxon>Methylococcales</taxon>
        <taxon>Methylococcaceae</taxon>
        <taxon>Methylomonas</taxon>
    </lineage>
</organism>
<evidence type="ECO:0000256" key="1">
    <source>
        <dbReference type="SAM" id="MobiDB-lite"/>
    </source>
</evidence>
<evidence type="ECO:0000313" key="3">
    <source>
        <dbReference type="Proteomes" id="UP000008888"/>
    </source>
</evidence>
<dbReference type="HOGENOM" id="CLU_176223_0_0_6"/>
<dbReference type="Proteomes" id="UP000008888">
    <property type="component" value="Chromosome"/>
</dbReference>
<dbReference type="AlphaFoldDB" id="G0A153"/>
<reference evidence="3" key="3">
    <citation type="submission" date="2011-05" db="EMBL/GenBank/DDBJ databases">
        <title>Complete sequence of Methylomonas methanica MC09.</title>
        <authorList>
            <consortium name="US DOE Joint Genome Institute"/>
            <person name="Lucas S."/>
            <person name="Han J."/>
            <person name="Lapidus A."/>
            <person name="Cheng J.-F."/>
            <person name="Goodwin L."/>
            <person name="Pitluck S."/>
            <person name="Peters L."/>
            <person name="Mikhailova N."/>
            <person name="Teshima H."/>
            <person name="Han C."/>
            <person name="Tapia R."/>
            <person name="Land M."/>
            <person name="Hauser L."/>
            <person name="Kyrpides N."/>
            <person name="Ivanova N."/>
            <person name="Pagani I."/>
            <person name="Stein L."/>
            <person name="Woyke T."/>
        </authorList>
    </citation>
    <scope>NUCLEOTIDE SEQUENCE [LARGE SCALE GENOMIC DNA]</scope>
    <source>
        <strain evidence="3">MC09</strain>
    </source>
</reference>
<dbReference type="InterPro" id="IPR053756">
    <property type="entry name" value="Toxin_immunity_effector"/>
</dbReference>
<gene>
    <name evidence="2" type="ordered locus">Metme_4120</name>
</gene>
<dbReference type="EMBL" id="CP002738">
    <property type="protein sequence ID" value="AEG02473.1"/>
    <property type="molecule type" value="Genomic_DNA"/>
</dbReference>
<proteinExistence type="predicted"/>